<name>A0A7M7R5I0_NASVI</name>
<reference evidence="1" key="1">
    <citation type="submission" date="2021-01" db="UniProtKB">
        <authorList>
            <consortium name="EnsemblMetazoa"/>
        </authorList>
    </citation>
    <scope>IDENTIFICATION</scope>
</reference>
<dbReference type="Proteomes" id="UP000002358">
    <property type="component" value="Unassembled WGS sequence"/>
</dbReference>
<evidence type="ECO:0000313" key="2">
    <source>
        <dbReference type="Proteomes" id="UP000002358"/>
    </source>
</evidence>
<dbReference type="RefSeq" id="XP_032457815.1">
    <property type="nucleotide sequence ID" value="XM_032601924.1"/>
</dbReference>
<sequence length="131" mass="14567">MDLTSSSTDDEKIIPKKVLVLSENYEPTNAATLLQYTGGAALLGLDTHKIPLILSGDININFADDKSEPLKKFLIDKFNLTMNNSSSQSTTNYGTTIDAVFSRFIDNIQSETYTCYFSYHKPIVSIINCDK</sequence>
<proteinExistence type="predicted"/>
<dbReference type="AlphaFoldDB" id="A0A7M7R5I0"/>
<accession>A0A7M7R5I0</accession>
<organism evidence="1 2">
    <name type="scientific">Nasonia vitripennis</name>
    <name type="common">Parasitic wasp</name>
    <dbReference type="NCBI Taxonomy" id="7425"/>
    <lineage>
        <taxon>Eukaryota</taxon>
        <taxon>Metazoa</taxon>
        <taxon>Ecdysozoa</taxon>
        <taxon>Arthropoda</taxon>
        <taxon>Hexapoda</taxon>
        <taxon>Insecta</taxon>
        <taxon>Pterygota</taxon>
        <taxon>Neoptera</taxon>
        <taxon>Endopterygota</taxon>
        <taxon>Hymenoptera</taxon>
        <taxon>Apocrita</taxon>
        <taxon>Proctotrupomorpha</taxon>
        <taxon>Chalcidoidea</taxon>
        <taxon>Pteromalidae</taxon>
        <taxon>Pteromalinae</taxon>
        <taxon>Nasonia</taxon>
    </lineage>
</organism>
<dbReference type="GeneID" id="116738670"/>
<dbReference type="KEGG" id="nvi:116738670"/>
<dbReference type="InterPro" id="IPR036691">
    <property type="entry name" value="Endo/exonu/phosph_ase_sf"/>
</dbReference>
<dbReference type="EnsemblMetazoa" id="XM_032601924">
    <property type="protein sequence ID" value="XP_032457815"/>
    <property type="gene ID" value="LOC116738670"/>
</dbReference>
<keyword evidence="2" id="KW-1185">Reference proteome</keyword>
<dbReference type="OrthoDB" id="7981625at2759"/>
<protein>
    <submittedName>
        <fullName evidence="1">Uncharacterized protein</fullName>
    </submittedName>
</protein>
<evidence type="ECO:0000313" key="1">
    <source>
        <dbReference type="EnsemblMetazoa" id="XP_032457815"/>
    </source>
</evidence>
<dbReference type="InParanoid" id="A0A7M7R5I0"/>
<dbReference type="SUPFAM" id="SSF56219">
    <property type="entry name" value="DNase I-like"/>
    <property type="match status" value="1"/>
</dbReference>